<dbReference type="Proteomes" id="UP000248168">
    <property type="component" value="Unassembled WGS sequence"/>
</dbReference>
<dbReference type="InParanoid" id="A0A330L0A4"/>
<sequence length="132" mass="15319">MRTDEIIVVLFGLLVILPLFGFYLHYMNRVYVHDVSGDAIRVRLFGLVTLRKVSLKDIETIEVVRRLELPDPTVMFHAEQWPGKPFAEEGILVRKRTGISRTLLMSPDNPRSFVELVNRRLTRDTKGDRLNN</sequence>
<evidence type="ECO:0000313" key="2">
    <source>
        <dbReference type="EMBL" id="SPP63195.1"/>
    </source>
</evidence>
<evidence type="ECO:0000313" key="3">
    <source>
        <dbReference type="Proteomes" id="UP000248168"/>
    </source>
</evidence>
<dbReference type="EMBL" id="OUNR01000001">
    <property type="protein sequence ID" value="SPP63195.1"/>
    <property type="molecule type" value="Genomic_DNA"/>
</dbReference>
<dbReference type="AlphaFoldDB" id="A0A330L0A4"/>
<name>A0A330L0A4_9BACT</name>
<proteinExistence type="predicted"/>
<evidence type="ECO:0000256" key="1">
    <source>
        <dbReference type="SAM" id="Phobius"/>
    </source>
</evidence>
<keyword evidence="1" id="KW-1133">Transmembrane helix</keyword>
<accession>A0A330L0A4</accession>
<organism evidence="2 3">
    <name type="scientific">Nitrospira lenta</name>
    <dbReference type="NCBI Taxonomy" id="1436998"/>
    <lineage>
        <taxon>Bacteria</taxon>
        <taxon>Pseudomonadati</taxon>
        <taxon>Nitrospirota</taxon>
        <taxon>Nitrospiria</taxon>
        <taxon>Nitrospirales</taxon>
        <taxon>Nitrospiraceae</taxon>
        <taxon>Nitrospira</taxon>
    </lineage>
</organism>
<keyword evidence="3" id="KW-1185">Reference proteome</keyword>
<protein>
    <recommendedName>
        <fullName evidence="4">DUF304 domain-containing protein</fullName>
    </recommendedName>
</protein>
<dbReference type="RefSeq" id="WP_121987763.1">
    <property type="nucleotide sequence ID" value="NZ_OUNR01000001.1"/>
</dbReference>
<keyword evidence="1" id="KW-0472">Membrane</keyword>
<feature type="transmembrane region" description="Helical" evidence="1">
    <location>
        <begin position="6"/>
        <end position="26"/>
    </location>
</feature>
<keyword evidence="1" id="KW-0812">Transmembrane</keyword>
<gene>
    <name evidence="2" type="ORF">NITLEN_10281</name>
</gene>
<evidence type="ECO:0008006" key="4">
    <source>
        <dbReference type="Google" id="ProtNLM"/>
    </source>
</evidence>
<reference evidence="3" key="1">
    <citation type="submission" date="2018-04" db="EMBL/GenBank/DDBJ databases">
        <authorList>
            <person name="Lucker S."/>
            <person name="Sakoula D."/>
        </authorList>
    </citation>
    <scope>NUCLEOTIDE SEQUENCE [LARGE SCALE GENOMIC DNA]</scope>
</reference>